<feature type="signal peptide" evidence="1">
    <location>
        <begin position="1"/>
        <end position="33"/>
    </location>
</feature>
<organism evidence="2 3">
    <name type="scientific">Phellinidium pouzarii</name>
    <dbReference type="NCBI Taxonomy" id="167371"/>
    <lineage>
        <taxon>Eukaryota</taxon>
        <taxon>Fungi</taxon>
        <taxon>Dikarya</taxon>
        <taxon>Basidiomycota</taxon>
        <taxon>Agaricomycotina</taxon>
        <taxon>Agaricomycetes</taxon>
        <taxon>Hymenochaetales</taxon>
        <taxon>Hymenochaetaceae</taxon>
        <taxon>Phellinidium</taxon>
    </lineage>
</organism>
<protein>
    <recommendedName>
        <fullName evidence="4">Pectinesterase</fullName>
    </recommendedName>
</protein>
<keyword evidence="1" id="KW-0732">Signal</keyword>
<dbReference type="GO" id="GO:0045490">
    <property type="term" value="P:pectin catabolic process"/>
    <property type="evidence" value="ECO:0007669"/>
    <property type="project" value="TreeGrafter"/>
</dbReference>
<dbReference type="InterPro" id="IPR012334">
    <property type="entry name" value="Pectin_lyas_fold"/>
</dbReference>
<sequence>MHNIALHAYCSALSLKMLWLPAVLVWLAQSVHAASMTLPPSGAIVVRTGTRAPGEFTSIASAIASLPDDASSQSIFVFPGTYTERVLIDRPGAVSVYGYTMNTMSYSMNQVVLTHSASLGTAGSDDASGTLRIKSDNVALYNIDVRNDFGVSETNGQAIALSNYDAQAYFEGNTIASKGAGCVTAYGRPDASDPSPEFIPTRNYISYAFSNVTGNIPLDYARY</sequence>
<evidence type="ECO:0000313" key="3">
    <source>
        <dbReference type="Proteomes" id="UP000308199"/>
    </source>
</evidence>
<dbReference type="PANTHER" id="PTHR31321:SF57">
    <property type="entry name" value="PECTINESTERASE 53-RELATED"/>
    <property type="match status" value="1"/>
</dbReference>
<dbReference type="InterPro" id="IPR011050">
    <property type="entry name" value="Pectin_lyase_fold/virulence"/>
</dbReference>
<gene>
    <name evidence="2" type="ORF">EW145_g3743</name>
</gene>
<evidence type="ECO:0008006" key="4">
    <source>
        <dbReference type="Google" id="ProtNLM"/>
    </source>
</evidence>
<comment type="caution">
    <text evidence="2">The sequence shown here is derived from an EMBL/GenBank/DDBJ whole genome shotgun (WGS) entry which is preliminary data.</text>
</comment>
<dbReference type="Gene3D" id="2.160.20.10">
    <property type="entry name" value="Single-stranded right-handed beta-helix, Pectin lyase-like"/>
    <property type="match status" value="1"/>
</dbReference>
<dbReference type="AlphaFoldDB" id="A0A4S4L687"/>
<reference evidence="2 3" key="1">
    <citation type="submission" date="2019-02" db="EMBL/GenBank/DDBJ databases">
        <title>Genome sequencing of the rare red list fungi Phellinidium pouzarii.</title>
        <authorList>
            <person name="Buettner E."/>
            <person name="Kellner H."/>
        </authorList>
    </citation>
    <scope>NUCLEOTIDE SEQUENCE [LARGE SCALE GENOMIC DNA]</scope>
    <source>
        <strain evidence="2 3">DSM 108285</strain>
    </source>
</reference>
<dbReference type="EMBL" id="SGPK01000168">
    <property type="protein sequence ID" value="THH06924.1"/>
    <property type="molecule type" value="Genomic_DNA"/>
</dbReference>
<proteinExistence type="predicted"/>
<dbReference type="OrthoDB" id="2019149at2759"/>
<evidence type="ECO:0000256" key="1">
    <source>
        <dbReference type="SAM" id="SignalP"/>
    </source>
</evidence>
<keyword evidence="3" id="KW-1185">Reference proteome</keyword>
<dbReference type="SUPFAM" id="SSF51126">
    <property type="entry name" value="Pectin lyase-like"/>
    <property type="match status" value="1"/>
</dbReference>
<evidence type="ECO:0000313" key="2">
    <source>
        <dbReference type="EMBL" id="THH06924.1"/>
    </source>
</evidence>
<dbReference type="PANTHER" id="PTHR31321">
    <property type="entry name" value="ACYL-COA THIOESTER HYDROLASE YBHC-RELATED"/>
    <property type="match status" value="1"/>
</dbReference>
<name>A0A4S4L687_9AGAM</name>
<dbReference type="Proteomes" id="UP000308199">
    <property type="component" value="Unassembled WGS sequence"/>
</dbReference>
<feature type="chain" id="PRO_5020222504" description="Pectinesterase" evidence="1">
    <location>
        <begin position="34"/>
        <end position="223"/>
    </location>
</feature>
<dbReference type="GO" id="GO:0030599">
    <property type="term" value="F:pectinesterase activity"/>
    <property type="evidence" value="ECO:0007669"/>
    <property type="project" value="TreeGrafter"/>
</dbReference>
<accession>A0A4S4L687</accession>